<dbReference type="RefSeq" id="WP_172605711.1">
    <property type="nucleotide sequence ID" value="NZ_LS483452.1"/>
</dbReference>
<protein>
    <submittedName>
        <fullName evidence="1">Uncharacterized protein</fullName>
    </submittedName>
</protein>
<dbReference type="Proteomes" id="UP000250123">
    <property type="component" value="Chromosome SHEWBE"/>
</dbReference>
<dbReference type="KEGG" id="sbk:SHEWBE_3952"/>
<proteinExistence type="predicted"/>
<reference evidence="2" key="1">
    <citation type="submission" date="2018-06" db="EMBL/GenBank/DDBJ databases">
        <authorList>
            <person name="Cea G.-C."/>
            <person name="William W."/>
        </authorList>
    </citation>
    <scope>NUCLEOTIDE SEQUENCE [LARGE SCALE GENOMIC DNA]</scope>
    <source>
        <strain evidence="2">DB21MT-2</strain>
    </source>
</reference>
<accession>A0A330M7F7</accession>
<sequence>MLFLIYWELNEEIDAISRLQAAEKLAAAELFPSKNVDVIRFDSTPDLWGMTLVEASNVEDVSNVVNMWRIACPGIFKKTKISPARPVQESMASIAELIKKLAEDKHT</sequence>
<dbReference type="EMBL" id="LS483452">
    <property type="protein sequence ID" value="SQH77915.1"/>
    <property type="molecule type" value="Genomic_DNA"/>
</dbReference>
<evidence type="ECO:0000313" key="2">
    <source>
        <dbReference type="Proteomes" id="UP000250123"/>
    </source>
</evidence>
<name>A0A330M7F7_9GAMM</name>
<dbReference type="AlphaFoldDB" id="A0A330M7F7"/>
<evidence type="ECO:0000313" key="1">
    <source>
        <dbReference type="EMBL" id="SQH77915.1"/>
    </source>
</evidence>
<gene>
    <name evidence="1" type="ORF">SHEWBE_3952</name>
</gene>
<organism evidence="1 2">
    <name type="scientific">Shewanella benthica</name>
    <dbReference type="NCBI Taxonomy" id="43661"/>
    <lineage>
        <taxon>Bacteria</taxon>
        <taxon>Pseudomonadati</taxon>
        <taxon>Pseudomonadota</taxon>
        <taxon>Gammaproteobacteria</taxon>
        <taxon>Alteromonadales</taxon>
        <taxon>Shewanellaceae</taxon>
        <taxon>Shewanella</taxon>
    </lineage>
</organism>